<evidence type="ECO:0000256" key="5">
    <source>
        <dbReference type="SAM" id="MobiDB-lite"/>
    </source>
</evidence>
<feature type="transmembrane region" description="Helical" evidence="6">
    <location>
        <begin position="219"/>
        <end position="240"/>
    </location>
</feature>
<evidence type="ECO:0000313" key="9">
    <source>
        <dbReference type="Proteomes" id="UP000663870"/>
    </source>
</evidence>
<reference evidence="8" key="1">
    <citation type="submission" date="2021-02" db="EMBL/GenBank/DDBJ databases">
        <authorList>
            <person name="Nowell W R."/>
        </authorList>
    </citation>
    <scope>NUCLEOTIDE SEQUENCE</scope>
</reference>
<sequence>MININTNQPFYNPSAIQMQPNFASGTGMFMNQPINMTSMAPPKKPKSSSTSRIPSLFLPAILLLAFTWILHTLATFLPYWSTYSQISGSRAGLWSAQNFNYTSIQNFYFPDPDTFQNITGSIRFTSANTKGYLVTVQFLMTFNFCLMFIVLVLLIADYILSRNSTGESRSFLIRDYNTHDTVIRYGLLLYIIYVFGVFEFAAWITFVGSRHDNNWNLNVSFAFAIIVSVFLIFIFIMYVIEFIKRFKKNRVTWAYWYGPYIEWGFFVYLSALLLLLLVICCPEWAYKKYYPLEVFAEIGLFKQCYLSSIYKKSATQGYCTLSNSQSNQSWVNAAQAFMLMAYIIGMIILVVIVIFRKEFRHQENGYFVERVKQPTFTYIIAGLILFFCFIFSLIGVSVFGGEVFRYPINVNWAYVVAVFAMVLFLITGILFILDGVHSKKQIPKVNSSPIRKFFLPAPLNYRVLDIKPVPLPAPVGKSKSKSKSKVKPPEPLQFTHIGPSSWQSMSPVTPAGSLQFGQIPPSSWQTMSPYDFQQQTMYPTSDFANTPYISPQEMSMMSPNYNMEQYPSAPLTQALLVEYYRQMQHNPQLSSLPYNEGFMNYSYDPLTFSNDGNYLSDEDRLNEMIVQHSLQQQRLTENHDRLLERYSGAMPPRRSAFGTSTLPGRNYDDYLHRMYGNDYQNTSAAMSRAGIGSSDETYRWMGDEYDDTFPRDVSAVMQYNRNESMSYVYAEKVDPVKMYDHPMFRSTLAYIRSVYNKIRYSKKNNDENEVKSNNVDHKEQTKTQPTTTIDNNNEISDQAALEYKLNKKWTTKHEYLAPINSHLFNIYIQRLNGSIESYGQSLYLPSAHRSRDTRSNYDEVIFIAPLSDTDLVGVNVSNETSTLLNSRYDTLNSQTVSTTI</sequence>
<feature type="transmembrane region" description="Helical" evidence="6">
    <location>
        <begin position="56"/>
        <end position="80"/>
    </location>
</feature>
<keyword evidence="4 6" id="KW-0472">Membrane</keyword>
<evidence type="ECO:0000313" key="8">
    <source>
        <dbReference type="EMBL" id="CAF1434024.1"/>
    </source>
</evidence>
<feature type="compositionally biased region" description="Basic and acidic residues" evidence="5">
    <location>
        <begin position="765"/>
        <end position="781"/>
    </location>
</feature>
<dbReference type="Pfam" id="PF00822">
    <property type="entry name" value="PMP22_Claudin"/>
    <property type="match status" value="1"/>
</dbReference>
<dbReference type="Proteomes" id="UP000663854">
    <property type="component" value="Unassembled WGS sequence"/>
</dbReference>
<accession>A0A815NJJ9</accession>
<feature type="transmembrane region" description="Helical" evidence="6">
    <location>
        <begin position="138"/>
        <end position="161"/>
    </location>
</feature>
<proteinExistence type="predicted"/>
<evidence type="ECO:0000256" key="1">
    <source>
        <dbReference type="ARBA" id="ARBA00004141"/>
    </source>
</evidence>
<dbReference type="PANTHER" id="PTHR21284:SF12">
    <property type="entry name" value="EG:80H7.2 PROTEIN"/>
    <property type="match status" value="1"/>
</dbReference>
<dbReference type="InterPro" id="IPR004031">
    <property type="entry name" value="PMP22/EMP/MP20/Claudin"/>
</dbReference>
<organism evidence="8 9">
    <name type="scientific">Rotaria sordida</name>
    <dbReference type="NCBI Taxonomy" id="392033"/>
    <lineage>
        <taxon>Eukaryota</taxon>
        <taxon>Metazoa</taxon>
        <taxon>Spiralia</taxon>
        <taxon>Gnathifera</taxon>
        <taxon>Rotifera</taxon>
        <taxon>Eurotatoria</taxon>
        <taxon>Bdelloidea</taxon>
        <taxon>Philodinida</taxon>
        <taxon>Philodinidae</taxon>
        <taxon>Rotaria</taxon>
    </lineage>
</organism>
<feature type="transmembrane region" description="Helical" evidence="6">
    <location>
        <begin position="333"/>
        <end position="355"/>
    </location>
</feature>
<protein>
    <submittedName>
        <fullName evidence="8">Uncharacterized protein</fullName>
    </submittedName>
</protein>
<dbReference type="EMBL" id="CAJNOL010001891">
    <property type="protein sequence ID" value="CAF1434024.1"/>
    <property type="molecule type" value="Genomic_DNA"/>
</dbReference>
<feature type="region of interest" description="Disordered" evidence="5">
    <location>
        <begin position="765"/>
        <end position="792"/>
    </location>
</feature>
<feature type="compositionally biased region" description="Polar residues" evidence="5">
    <location>
        <begin position="782"/>
        <end position="792"/>
    </location>
</feature>
<evidence type="ECO:0000256" key="2">
    <source>
        <dbReference type="ARBA" id="ARBA00022692"/>
    </source>
</evidence>
<comment type="caution">
    <text evidence="8">The sequence shown here is derived from an EMBL/GenBank/DDBJ whole genome shotgun (WGS) entry which is preliminary data.</text>
</comment>
<evidence type="ECO:0000256" key="4">
    <source>
        <dbReference type="ARBA" id="ARBA00023136"/>
    </source>
</evidence>
<evidence type="ECO:0000256" key="6">
    <source>
        <dbReference type="SAM" id="Phobius"/>
    </source>
</evidence>
<feature type="transmembrane region" description="Helical" evidence="6">
    <location>
        <begin position="412"/>
        <end position="433"/>
    </location>
</feature>
<keyword evidence="9" id="KW-1185">Reference proteome</keyword>
<dbReference type="EMBL" id="CAJNOH010001102">
    <property type="protein sequence ID" value="CAF1176354.1"/>
    <property type="molecule type" value="Genomic_DNA"/>
</dbReference>
<dbReference type="PANTHER" id="PTHR21284">
    <property type="entry name" value="EG:80H7.2 PROTEIN"/>
    <property type="match status" value="1"/>
</dbReference>
<dbReference type="Gene3D" id="1.20.140.150">
    <property type="match status" value="2"/>
</dbReference>
<feature type="transmembrane region" description="Helical" evidence="6">
    <location>
        <begin position="182"/>
        <end position="207"/>
    </location>
</feature>
<keyword evidence="3 6" id="KW-1133">Transmembrane helix</keyword>
<dbReference type="Proteomes" id="UP000663870">
    <property type="component" value="Unassembled WGS sequence"/>
</dbReference>
<name>A0A815NJJ9_9BILA</name>
<feature type="transmembrane region" description="Helical" evidence="6">
    <location>
        <begin position="376"/>
        <end position="400"/>
    </location>
</feature>
<dbReference type="GO" id="GO:0016020">
    <property type="term" value="C:membrane"/>
    <property type="evidence" value="ECO:0007669"/>
    <property type="project" value="UniProtKB-SubCell"/>
</dbReference>
<comment type="subcellular location">
    <subcellularLocation>
        <location evidence="1">Membrane</location>
        <topology evidence="1">Multi-pass membrane protein</topology>
    </subcellularLocation>
</comment>
<evidence type="ECO:0000256" key="3">
    <source>
        <dbReference type="ARBA" id="ARBA00022989"/>
    </source>
</evidence>
<evidence type="ECO:0000313" key="7">
    <source>
        <dbReference type="EMBL" id="CAF1176354.1"/>
    </source>
</evidence>
<dbReference type="AlphaFoldDB" id="A0A815NJJ9"/>
<keyword evidence="2 6" id="KW-0812">Transmembrane</keyword>
<gene>
    <name evidence="8" type="ORF">JXQ802_LOCUS36601</name>
    <name evidence="7" type="ORF">PYM288_LOCUS23557</name>
</gene>
<feature type="transmembrane region" description="Helical" evidence="6">
    <location>
        <begin position="260"/>
        <end position="285"/>
    </location>
</feature>